<dbReference type="EMBL" id="AP035768">
    <property type="protein sequence ID" value="BFO22212.1"/>
    <property type="molecule type" value="Genomic_DNA"/>
</dbReference>
<protein>
    <recommendedName>
        <fullName evidence="3">ABC transporter permease</fullName>
    </recommendedName>
</protein>
<evidence type="ECO:0000256" key="1">
    <source>
        <dbReference type="SAM" id="Phobius"/>
    </source>
</evidence>
<keyword evidence="1" id="KW-1133">Transmembrane helix</keyword>
<keyword evidence="1" id="KW-0472">Membrane</keyword>
<feature type="transmembrane region" description="Helical" evidence="1">
    <location>
        <begin position="6"/>
        <end position="34"/>
    </location>
</feature>
<evidence type="ECO:0000313" key="2">
    <source>
        <dbReference type="EMBL" id="BFO22212.1"/>
    </source>
</evidence>
<accession>A0AAT9HXH9</accession>
<name>A0AAT9HXH9_9ACTN</name>
<evidence type="ECO:0008006" key="3">
    <source>
        <dbReference type="Google" id="ProtNLM"/>
    </source>
</evidence>
<reference evidence="2" key="1">
    <citation type="submission" date="2024-06" db="EMBL/GenBank/DDBJ databases">
        <authorList>
            <consortium name="consrtm"/>
            <person name="Uemura M."/>
            <person name="Terahara T."/>
        </authorList>
    </citation>
    <scope>NUCLEOTIDE SEQUENCE</scope>
    <source>
        <strain evidence="2">KM77-8</strain>
    </source>
</reference>
<dbReference type="AlphaFoldDB" id="A0AAT9HXH9"/>
<feature type="transmembrane region" description="Helical" evidence="1">
    <location>
        <begin position="55"/>
        <end position="75"/>
    </location>
</feature>
<keyword evidence="1" id="KW-0812">Transmembrane</keyword>
<organism evidence="2">
    <name type="scientific">Streptomyces haneummycinicus</name>
    <dbReference type="NCBI Taxonomy" id="3074435"/>
    <lineage>
        <taxon>Bacteria</taxon>
        <taxon>Bacillati</taxon>
        <taxon>Actinomycetota</taxon>
        <taxon>Actinomycetes</taxon>
        <taxon>Kitasatosporales</taxon>
        <taxon>Streptomycetaceae</taxon>
        <taxon>Streptomyces</taxon>
    </lineage>
</organism>
<gene>
    <name evidence="2" type="ORF">SHKM778_86000</name>
</gene>
<reference evidence="2" key="2">
    <citation type="submission" date="2024-07" db="EMBL/GenBank/DDBJ databases">
        <title>Streptomyces haneummycinica sp. nov., a new antibiotic-producing actinobacterium isolated from marine sediment.</title>
        <authorList>
            <person name="Uemura M."/>
            <person name="Hamada M."/>
            <person name="Hirano S."/>
            <person name="Kobayashi K."/>
            <person name="Ohshiro T."/>
            <person name="Kobayashi T."/>
            <person name="Terahara T."/>
        </authorList>
    </citation>
    <scope>NUCLEOTIDE SEQUENCE</scope>
    <source>
        <strain evidence="2">KM77-8</strain>
    </source>
</reference>
<sequence>MWLGLGVVLSLIGFVVVGPVLASGVVRVLGAILLRAFGPVGRMAERNALRNPRRTGATGAALMIGLALVACLSVVGSSMVASATEELDKTVGTDFIIQSDRGLPIVPQAVEAVKNTPSWSGSPSTSG</sequence>
<proteinExistence type="predicted"/>